<dbReference type="InterPro" id="IPR016193">
    <property type="entry name" value="Cytidine_deaminase-like"/>
</dbReference>
<feature type="region of interest" description="Disordered" evidence="1">
    <location>
        <begin position="32"/>
        <end position="73"/>
    </location>
</feature>
<organism evidence="2 3">
    <name type="scientific">Dioszegia hungarica</name>
    <dbReference type="NCBI Taxonomy" id="4972"/>
    <lineage>
        <taxon>Eukaryota</taxon>
        <taxon>Fungi</taxon>
        <taxon>Dikarya</taxon>
        <taxon>Basidiomycota</taxon>
        <taxon>Agaricomycotina</taxon>
        <taxon>Tremellomycetes</taxon>
        <taxon>Tremellales</taxon>
        <taxon>Bulleribasidiaceae</taxon>
        <taxon>Dioszegia</taxon>
    </lineage>
</organism>
<protein>
    <submittedName>
        <fullName evidence="2">Uncharacterized protein</fullName>
    </submittedName>
</protein>
<dbReference type="EMBL" id="JAKWFO010000004">
    <property type="protein sequence ID" value="KAI9637205.1"/>
    <property type="molecule type" value="Genomic_DNA"/>
</dbReference>
<feature type="compositionally biased region" description="Low complexity" evidence="1">
    <location>
        <begin position="59"/>
        <end position="73"/>
    </location>
</feature>
<accession>A0AA38HBQ1</accession>
<gene>
    <name evidence="2" type="ORF">MKK02DRAFT_23837</name>
</gene>
<feature type="region of interest" description="Disordered" evidence="1">
    <location>
        <begin position="1064"/>
        <end position="1098"/>
    </location>
</feature>
<evidence type="ECO:0000313" key="3">
    <source>
        <dbReference type="Proteomes" id="UP001164286"/>
    </source>
</evidence>
<dbReference type="Gene3D" id="3.40.140.10">
    <property type="entry name" value="Cytidine Deaminase, domain 2"/>
    <property type="match status" value="1"/>
</dbReference>
<comment type="caution">
    <text evidence="2">The sequence shown here is derived from an EMBL/GenBank/DDBJ whole genome shotgun (WGS) entry which is preliminary data.</text>
</comment>
<feature type="region of interest" description="Disordered" evidence="1">
    <location>
        <begin position="239"/>
        <end position="264"/>
    </location>
</feature>
<feature type="region of interest" description="Disordered" evidence="1">
    <location>
        <begin position="1111"/>
        <end position="1144"/>
    </location>
</feature>
<dbReference type="GeneID" id="77725993"/>
<dbReference type="InterPro" id="IPR013783">
    <property type="entry name" value="Ig-like_fold"/>
</dbReference>
<dbReference type="Gene3D" id="2.60.40.10">
    <property type="entry name" value="Immunoglobulins"/>
    <property type="match status" value="2"/>
</dbReference>
<feature type="region of interest" description="Disordered" evidence="1">
    <location>
        <begin position="1504"/>
        <end position="1559"/>
    </location>
</feature>
<feature type="compositionally biased region" description="Low complexity" evidence="1">
    <location>
        <begin position="239"/>
        <end position="259"/>
    </location>
</feature>
<evidence type="ECO:0000256" key="1">
    <source>
        <dbReference type="SAM" id="MobiDB-lite"/>
    </source>
</evidence>
<sequence>MAGILNGVGGLVGAGVKGLLDMAEGYMHLNEEEKEGENAGTPRQAKARIAEGKASPVDIASTTTGSSPASSSTSAASSAFSHISITQTKLVELVDVPSGWIHLQSTYLDGTGSERKVRSFGLRNLGQEAIQVEVGSDMGSQIVFWKGDDEKDMSSAASYSTSSSASNTAGTPTLTAILPSLSTHTFYLAFTPSHSQIASPPNPLSPSSEGGFTPRLLPALSRQMSNDVASVPIIPGGLSSSSSASDSVSVGSSQSVAGSFKGPTNIRRQEPVHRAFSVHGSISIHAASSSAPIAMQHIGLPFFATVCKSLFTAALIDPTSGLASSAQQSSGQMVIDFGSDSIVGQEYHRDILLVNRSEIELVWMTAVVNARYKDAAWFSLRDLDSENVFGVDTSSQPVPLPALSSRHLRLELRVKQPVPDFSFDFVISNVNQSGNLVTCRAVGSGQPESTDTSLKVLSGTTLDFGQITDGVWAKKLVTCKNAGDRPLDIKLSGSEGLDVVFRLAGVAGDDMDEDIPMEKLLPSGKKTAELALSRQSTRDSMHDAGSLLHSDGASADGESHASSSHRGTSVSTNRDPSVTPSHPLSRVASHTSSYRVHTDATESDEEELEAPFFSNRDIVSTSPPAPRPDMSQSIECITDRAIPNQIEELAMRPGTEYRIFVLFRPARDTTNSPDIAGSLRTTKFKVYIDSTPSSRSSSSTNATPTRQTLHCQAESCTSLIAIASGAKVDFGEVTVGASKSTTLRIKNLSQLSAKIEIAAISKVLSTNRNVIVIPPLEEVEEKMEFFPRRINERYEKQVFVRNLLNRANDQLVEIRSKNIDINNVTLHSHLYRILTPAGANFLDFGSVIINSPTVRTLLFENLTTAPLVLALMASQPEDVELYVKLEDCEQPLEKSMVFTGKYADTSALERVTSPQNGALKERFMETLRELGSRPAVSAPKTKGKTKGLGKEVEKAAKAKEGEDTAVSAAPKPSIGAAVAAALRKGGRGRPVQLYGNAVMFKDRSLLDEHEHLDLAAGPPISAHRTSPHSKKTALLDTIESEDKAKLSGQRIPKLDFAASAKATGLVAKDTKAKRRSVHPQPQQPVSPKVADAPEKPAGPMPNIASMISTAFVPNSGPPTPDGTKSPALTGKRAEPKPEALSSGDVSKMPVDELLLAIEAHDAKRSTAGSSWTLEEEEVFVKRAISLRKELANLISSGRLVPASQLHIAPLASRQLIVVMTPNGSIRPHVTTRPKRADSRLFIRLNEFDRTYLSTANAQVEQRDLPVRDLIVRSSCVRSVLEVQQTSINMGNCEKGEVKSKTIVIQNKSDSIGLFRLRTSGSIASGDLKLGLGRYGVISAFGRKEVENFSFTPSLVGNYQENIVIENVLDSYQDQNVAVKANVRKQPNFAVQPALLDFGVIERSAPISAASSASTSVKALVFVLTNTSKSERVFAVEVAPRSADGGEAFEVSISQDESDAGTALSKEQEEEAEGMLQKLKIARRKGKPDKIQKYESRLTELGVEFPPAPVSASNGGGAESDVEPDGSEGKTGGETADKEGPGSPGSAVPAGAETQDEADVDEVGPQACVSTLAITLSASQKTKISVQLIRRPDVSGSEGDFTAQIKVYEKKNTDETFVVNVSAAQGTTEVKDDAGAVQNALHIALMRHCLDLTLQCPVSPTAFCVGSTLFLPSTSTLYLALQSHFPTFSTGSNTSPAGLILDNGYSRQIPGNTHAEANALTNFRARYAELAKAQELPGVEEILGEADCYATMEPCSVRTSGGPSCALELVRSKVRTVYLGVEEPADFVQCEGVQILQDGGVIVRRTIGLEEECLKAARRGRI</sequence>
<dbReference type="GO" id="GO:0006139">
    <property type="term" value="P:nucleobase-containing compound metabolic process"/>
    <property type="evidence" value="ECO:0007669"/>
    <property type="project" value="UniProtKB-ARBA"/>
</dbReference>
<dbReference type="GO" id="GO:0003824">
    <property type="term" value="F:catalytic activity"/>
    <property type="evidence" value="ECO:0007669"/>
    <property type="project" value="InterPro"/>
</dbReference>
<keyword evidence="3" id="KW-1185">Reference proteome</keyword>
<dbReference type="PANTHER" id="PTHR39211:SF1">
    <property type="entry name" value="ABNORMAL SPINDLE-LIKE MICROCEPHALY-ASSOCIATED PROTEIN ASH DOMAIN-CONTAINING PROTEIN"/>
    <property type="match status" value="1"/>
</dbReference>
<feature type="compositionally biased region" description="Polar residues" evidence="1">
    <location>
        <begin position="560"/>
        <end position="595"/>
    </location>
</feature>
<name>A0AA38HBQ1_9TREE</name>
<reference evidence="2" key="1">
    <citation type="journal article" date="2022" name="G3 (Bethesda)">
        <title>High quality genome of the basidiomycete yeast Dioszegia hungarica PDD-24b-2 isolated from cloud water.</title>
        <authorList>
            <person name="Jarrige D."/>
            <person name="Haridas S."/>
            <person name="Bleykasten-Grosshans C."/>
            <person name="Joly M."/>
            <person name="Nadalig T."/>
            <person name="Sancelme M."/>
            <person name="Vuilleumier S."/>
            <person name="Grigoriev I.V."/>
            <person name="Amato P."/>
            <person name="Bringel F."/>
        </authorList>
    </citation>
    <scope>NUCLEOTIDE SEQUENCE</scope>
    <source>
        <strain evidence="2">PDD-24b-2</strain>
    </source>
</reference>
<feature type="region of interest" description="Disordered" evidence="1">
    <location>
        <begin position="530"/>
        <end position="631"/>
    </location>
</feature>
<proteinExistence type="predicted"/>
<evidence type="ECO:0000313" key="2">
    <source>
        <dbReference type="EMBL" id="KAI9637205.1"/>
    </source>
</evidence>
<dbReference type="Proteomes" id="UP001164286">
    <property type="component" value="Unassembled WGS sequence"/>
</dbReference>
<dbReference type="SUPFAM" id="SSF53927">
    <property type="entry name" value="Cytidine deaminase-like"/>
    <property type="match status" value="1"/>
</dbReference>
<dbReference type="Pfam" id="PF18785">
    <property type="entry name" value="Inv-AAD"/>
    <property type="match status" value="1"/>
</dbReference>
<dbReference type="PANTHER" id="PTHR39211">
    <property type="entry name" value="CHROMOSOME 7, WHOLE GENOME SHOTGUN SEQUENCE"/>
    <property type="match status" value="1"/>
</dbReference>
<dbReference type="RefSeq" id="XP_052946982.1">
    <property type="nucleotide sequence ID" value="XM_053086792.1"/>
</dbReference>